<evidence type="ECO:0000313" key="3">
    <source>
        <dbReference type="Proteomes" id="UP000030744"/>
    </source>
</evidence>
<dbReference type="Proteomes" id="UP000030744">
    <property type="component" value="Unassembled WGS sequence"/>
</dbReference>
<gene>
    <name evidence="2" type="ORF">EMH_0083210</name>
</gene>
<feature type="chain" id="PRO_5004673124" evidence="1">
    <location>
        <begin position="24"/>
        <end position="126"/>
    </location>
</feature>
<protein>
    <submittedName>
        <fullName evidence="2">Uncharacterized protein</fullName>
    </submittedName>
</protein>
<proteinExistence type="predicted"/>
<evidence type="ECO:0000313" key="2">
    <source>
        <dbReference type="EMBL" id="CDJ33506.1"/>
    </source>
</evidence>
<feature type="signal peptide" evidence="1">
    <location>
        <begin position="1"/>
        <end position="23"/>
    </location>
</feature>
<organism evidence="2 3">
    <name type="scientific">Eimeria mitis</name>
    <dbReference type="NCBI Taxonomy" id="44415"/>
    <lineage>
        <taxon>Eukaryota</taxon>
        <taxon>Sar</taxon>
        <taxon>Alveolata</taxon>
        <taxon>Apicomplexa</taxon>
        <taxon>Conoidasida</taxon>
        <taxon>Coccidia</taxon>
        <taxon>Eucoccidiorida</taxon>
        <taxon>Eimeriorina</taxon>
        <taxon>Eimeriidae</taxon>
        <taxon>Eimeria</taxon>
    </lineage>
</organism>
<accession>U6K9M2</accession>
<dbReference type="AlphaFoldDB" id="U6K9M2"/>
<dbReference type="RefSeq" id="XP_013356070.1">
    <property type="nucleotide sequence ID" value="XM_013500616.1"/>
</dbReference>
<sequence length="126" mass="13528">MPTLCCKMRLLLPLFAFPVAVLAEASDIVEVPVSPFPSASRPYNPTEVRAPMEQIGEDSRGDLQTQTHAKYALLNITWAPMSGTALDRLEAHRQVCFAQHNLGTDVRHSAGQAGGAQAIVFLGPSG</sequence>
<dbReference type="VEuPathDB" id="ToxoDB:EMH_0083210"/>
<keyword evidence="3" id="KW-1185">Reference proteome</keyword>
<evidence type="ECO:0000256" key="1">
    <source>
        <dbReference type="SAM" id="SignalP"/>
    </source>
</evidence>
<keyword evidence="1" id="KW-0732">Signal</keyword>
<reference evidence="2" key="2">
    <citation type="submission" date="2013-10" db="EMBL/GenBank/DDBJ databases">
        <authorList>
            <person name="Aslett M."/>
        </authorList>
    </citation>
    <scope>NUCLEOTIDE SEQUENCE [LARGE SCALE GENOMIC DNA]</scope>
    <source>
        <strain evidence="2">Houghton</strain>
    </source>
</reference>
<name>U6K9M2_9EIME</name>
<dbReference type="GeneID" id="25382708"/>
<reference evidence="2" key="1">
    <citation type="submission" date="2013-10" db="EMBL/GenBank/DDBJ databases">
        <title>Genomic analysis of the causative agents of coccidiosis in chickens.</title>
        <authorList>
            <person name="Reid A.J."/>
            <person name="Blake D."/>
            <person name="Billington K."/>
            <person name="Browne H."/>
            <person name="Dunn M."/>
            <person name="Hung S."/>
            <person name="Kawahara F."/>
            <person name="Miranda-Saavedra D."/>
            <person name="Mourier T."/>
            <person name="Nagra H."/>
            <person name="Otto T.D."/>
            <person name="Rawlings N."/>
            <person name="Sanchez A."/>
            <person name="Sanders M."/>
            <person name="Subramaniam C."/>
            <person name="Tay Y."/>
            <person name="Dear P."/>
            <person name="Doerig C."/>
            <person name="Gruber A."/>
            <person name="Parkinson J."/>
            <person name="Shirley M."/>
            <person name="Wan K.L."/>
            <person name="Berriman M."/>
            <person name="Tomley F."/>
            <person name="Pain A."/>
        </authorList>
    </citation>
    <scope>NUCLEOTIDE SEQUENCE [LARGE SCALE GENOMIC DNA]</scope>
    <source>
        <strain evidence="2">Houghton</strain>
    </source>
</reference>
<dbReference type="EMBL" id="HG685316">
    <property type="protein sequence ID" value="CDJ33506.1"/>
    <property type="molecule type" value="Genomic_DNA"/>
</dbReference>